<evidence type="ECO:0000256" key="1">
    <source>
        <dbReference type="SAM" id="MobiDB-lite"/>
    </source>
</evidence>
<dbReference type="OrthoDB" id="517187at2"/>
<reference evidence="2 3" key="1">
    <citation type="submission" date="2014-10" db="EMBL/GenBank/DDBJ databases">
        <title>Draft genome sequence of Actinoplanes utahensis NRRL 12052.</title>
        <authorList>
            <person name="Velasco-Bucheli B."/>
            <person name="del Cerro C."/>
            <person name="Hormigo D."/>
            <person name="Garcia J.L."/>
            <person name="Acebal C."/>
            <person name="Arroyo M."/>
            <person name="de la Mata I."/>
        </authorList>
    </citation>
    <scope>NUCLEOTIDE SEQUENCE [LARGE SCALE GENOMIC DNA]</scope>
    <source>
        <strain evidence="2 3">NRRL 12052</strain>
    </source>
</reference>
<dbReference type="STRING" id="1869.MB27_04070"/>
<keyword evidence="3" id="KW-1185">Reference proteome</keyword>
<organism evidence="2 3">
    <name type="scientific">Actinoplanes utahensis</name>
    <dbReference type="NCBI Taxonomy" id="1869"/>
    <lineage>
        <taxon>Bacteria</taxon>
        <taxon>Bacillati</taxon>
        <taxon>Actinomycetota</taxon>
        <taxon>Actinomycetes</taxon>
        <taxon>Micromonosporales</taxon>
        <taxon>Micromonosporaceae</taxon>
        <taxon>Actinoplanes</taxon>
    </lineage>
</organism>
<dbReference type="AlphaFoldDB" id="A0A0A6UTW2"/>
<dbReference type="EMBL" id="JRTT01000003">
    <property type="protein sequence ID" value="KHD78796.1"/>
    <property type="molecule type" value="Genomic_DNA"/>
</dbReference>
<feature type="compositionally biased region" description="Basic and acidic residues" evidence="1">
    <location>
        <begin position="41"/>
        <end position="55"/>
    </location>
</feature>
<evidence type="ECO:0000313" key="3">
    <source>
        <dbReference type="Proteomes" id="UP000054537"/>
    </source>
</evidence>
<proteinExistence type="predicted"/>
<sequence>MAATVEDLPGLLYLSLTDGHSSTRRAPPSPPYLPVVPSAADGRDDGHDGHDGHDYENHAQVDACLRGIHARWIAHTHRHLFTTPAGLLSALSPPAPMVGHPHSLARLLRTFVVHLAATHRDTATALADLIEDPGESAVAQCALVAAAVAQRDLDGEAQAWARLRHLLTRMRAWRWRDCSTSHDREVLAYLRPDHRARFDTAIGVLAPAPHLGFALLADLPALSAVFRQAYACDASHRYTAQRLACHRPDPDLADAHESLRRSPAGPVDAAVASANEQILGGAELPIDDPVYRLHARITARTVRVRRLGAGDLAPEPVPGPLDPARLPAYAEIVRQNAGTPIVAVLAGSVLADAIALDDRESLLILADAGFGDPYPLLDGPATAPPEHGPTRTTPGYGPAVITPKHGPAGVIPQHGRARITPGNDPAEITPEFCALLFRYRPADASRVLAGVAARDWPLAAAMLEHAIPELLACGGPRIAQRLHAAISDAFTGATPPGSPPPTVIDGVYRAVPHDLH</sequence>
<feature type="region of interest" description="Disordered" evidence="1">
    <location>
        <begin position="19"/>
        <end position="55"/>
    </location>
</feature>
<name>A0A0A6UTW2_ACTUT</name>
<dbReference type="Proteomes" id="UP000054537">
    <property type="component" value="Unassembled WGS sequence"/>
</dbReference>
<protein>
    <submittedName>
        <fullName evidence="2">Uncharacterized protein</fullName>
    </submittedName>
</protein>
<accession>A0A0A6UTW2</accession>
<comment type="caution">
    <text evidence="2">The sequence shown here is derived from an EMBL/GenBank/DDBJ whole genome shotgun (WGS) entry which is preliminary data.</text>
</comment>
<gene>
    <name evidence="2" type="ORF">MB27_04070</name>
</gene>
<dbReference type="RefSeq" id="WP_043522523.1">
    <property type="nucleotide sequence ID" value="NZ_BAABKU010000009.1"/>
</dbReference>
<evidence type="ECO:0000313" key="2">
    <source>
        <dbReference type="EMBL" id="KHD78796.1"/>
    </source>
</evidence>